<keyword evidence="1" id="KW-0812">Transmembrane</keyword>
<name>A0A7W5JU22_9ACTN</name>
<feature type="transmembrane region" description="Helical" evidence="1">
    <location>
        <begin position="15"/>
        <end position="33"/>
    </location>
</feature>
<evidence type="ECO:0000313" key="3">
    <source>
        <dbReference type="Proteomes" id="UP000565572"/>
    </source>
</evidence>
<dbReference type="RefSeq" id="WP_183336828.1">
    <property type="nucleotide sequence ID" value="NZ_JACHZG010000001.1"/>
</dbReference>
<keyword evidence="1" id="KW-1133">Transmembrane helix</keyword>
<protein>
    <submittedName>
        <fullName evidence="2">Uncharacterized protein</fullName>
    </submittedName>
</protein>
<organism evidence="2 3">
    <name type="scientific">Microlunatus antarcticus</name>
    <dbReference type="NCBI Taxonomy" id="53388"/>
    <lineage>
        <taxon>Bacteria</taxon>
        <taxon>Bacillati</taxon>
        <taxon>Actinomycetota</taxon>
        <taxon>Actinomycetes</taxon>
        <taxon>Propionibacteriales</taxon>
        <taxon>Propionibacteriaceae</taxon>
        <taxon>Microlunatus</taxon>
    </lineage>
</organism>
<dbReference type="EMBL" id="JACHZG010000001">
    <property type="protein sequence ID" value="MBB3325772.1"/>
    <property type="molecule type" value="Genomic_DNA"/>
</dbReference>
<comment type="caution">
    <text evidence="2">The sequence shown here is derived from an EMBL/GenBank/DDBJ whole genome shotgun (WGS) entry which is preliminary data.</text>
</comment>
<keyword evidence="3" id="KW-1185">Reference proteome</keyword>
<dbReference type="Proteomes" id="UP000565572">
    <property type="component" value="Unassembled WGS sequence"/>
</dbReference>
<sequence length="89" mass="9552">MSLEVPVVVPTRRRLLLLLVGIVLVLAGLVPLLRANAAAQRRMWEESCTRAGGAVFSQPADLTNPLVVHTGHPLDECRSATGVLVSTRD</sequence>
<evidence type="ECO:0000313" key="2">
    <source>
        <dbReference type="EMBL" id="MBB3325772.1"/>
    </source>
</evidence>
<evidence type="ECO:0000256" key="1">
    <source>
        <dbReference type="SAM" id="Phobius"/>
    </source>
</evidence>
<keyword evidence="1" id="KW-0472">Membrane</keyword>
<accession>A0A7W5JU22</accession>
<gene>
    <name evidence="2" type="ORF">FHX39_000716</name>
</gene>
<proteinExistence type="predicted"/>
<reference evidence="2 3" key="1">
    <citation type="submission" date="2020-08" db="EMBL/GenBank/DDBJ databases">
        <title>Sequencing the genomes of 1000 actinobacteria strains.</title>
        <authorList>
            <person name="Klenk H.-P."/>
        </authorList>
    </citation>
    <scope>NUCLEOTIDE SEQUENCE [LARGE SCALE GENOMIC DNA]</scope>
    <source>
        <strain evidence="2 3">DSM 11053</strain>
    </source>
</reference>
<dbReference type="AlphaFoldDB" id="A0A7W5JU22"/>